<dbReference type="Proteomes" id="UP001396334">
    <property type="component" value="Unassembled WGS sequence"/>
</dbReference>
<reference evidence="1 2" key="1">
    <citation type="journal article" date="2024" name="G3 (Bethesda)">
        <title>Genome assembly of Hibiscus sabdariffa L. provides insights into metabolisms of medicinal natural products.</title>
        <authorList>
            <person name="Kim T."/>
        </authorList>
    </citation>
    <scope>NUCLEOTIDE SEQUENCE [LARGE SCALE GENOMIC DNA]</scope>
    <source>
        <strain evidence="1">TK-2024</strain>
        <tissue evidence="1">Old leaves</tissue>
    </source>
</reference>
<protein>
    <submittedName>
        <fullName evidence="1">Uncharacterized protein</fullName>
    </submittedName>
</protein>
<comment type="caution">
    <text evidence="1">The sequence shown here is derived from an EMBL/GenBank/DDBJ whole genome shotgun (WGS) entry which is preliminary data.</text>
</comment>
<evidence type="ECO:0000313" key="2">
    <source>
        <dbReference type="Proteomes" id="UP001396334"/>
    </source>
</evidence>
<accession>A0ABR2P9C7</accession>
<proteinExistence type="predicted"/>
<organism evidence="1 2">
    <name type="scientific">Hibiscus sabdariffa</name>
    <name type="common">roselle</name>
    <dbReference type="NCBI Taxonomy" id="183260"/>
    <lineage>
        <taxon>Eukaryota</taxon>
        <taxon>Viridiplantae</taxon>
        <taxon>Streptophyta</taxon>
        <taxon>Embryophyta</taxon>
        <taxon>Tracheophyta</taxon>
        <taxon>Spermatophyta</taxon>
        <taxon>Magnoliopsida</taxon>
        <taxon>eudicotyledons</taxon>
        <taxon>Gunneridae</taxon>
        <taxon>Pentapetalae</taxon>
        <taxon>rosids</taxon>
        <taxon>malvids</taxon>
        <taxon>Malvales</taxon>
        <taxon>Malvaceae</taxon>
        <taxon>Malvoideae</taxon>
        <taxon>Hibiscus</taxon>
    </lineage>
</organism>
<name>A0ABR2P9C7_9ROSI</name>
<evidence type="ECO:0000313" key="1">
    <source>
        <dbReference type="EMBL" id="KAK8984918.1"/>
    </source>
</evidence>
<sequence>MTWLTENVQDGSRVNLAHEEVAAVPRVENGESAKQGLKSGDHMAVSIIEHELNGNPRDIHDGQRGKIVSGKGKIDVSRNNVQIHRNSDLDMVQAHDQPGGSRGRGVLYNFEPMLHSSNDETFYRSNSP</sequence>
<dbReference type="EMBL" id="JBBPBN010000074">
    <property type="protein sequence ID" value="KAK8984918.1"/>
    <property type="molecule type" value="Genomic_DNA"/>
</dbReference>
<gene>
    <name evidence="1" type="ORF">V6N11_064464</name>
</gene>
<keyword evidence="2" id="KW-1185">Reference proteome</keyword>